<feature type="compositionally biased region" description="Gly residues" evidence="1">
    <location>
        <begin position="31"/>
        <end position="40"/>
    </location>
</feature>
<name>A0A370B3K4_9ACTN</name>
<accession>A0A370B3K4</accession>
<sequence length="86" mass="8433">MPVDLFAALSAMIRAEAARADESASRLRAVGSGGSGGPRGRGAEAGPVAEPVAATAAATSSVVTSAAASGTAEPERAERPGREDLR</sequence>
<protein>
    <submittedName>
        <fullName evidence="2">Uncharacterized protein</fullName>
    </submittedName>
</protein>
<feature type="region of interest" description="Disordered" evidence="1">
    <location>
        <begin position="20"/>
        <end position="86"/>
    </location>
</feature>
<dbReference type="AlphaFoldDB" id="A0A370B3K4"/>
<proteinExistence type="predicted"/>
<dbReference type="Proteomes" id="UP000253741">
    <property type="component" value="Unassembled WGS sequence"/>
</dbReference>
<dbReference type="EMBL" id="QQNA01000157">
    <property type="protein sequence ID" value="RDG36437.1"/>
    <property type="molecule type" value="Genomic_DNA"/>
</dbReference>
<keyword evidence="3" id="KW-1185">Reference proteome</keyword>
<evidence type="ECO:0000256" key="1">
    <source>
        <dbReference type="SAM" id="MobiDB-lite"/>
    </source>
</evidence>
<dbReference type="RefSeq" id="WP_114625218.1">
    <property type="nucleotide sequence ID" value="NZ_QQNA01000157.1"/>
</dbReference>
<comment type="caution">
    <text evidence="2">The sequence shown here is derived from an EMBL/GenBank/DDBJ whole genome shotgun (WGS) entry which is preliminary data.</text>
</comment>
<feature type="compositionally biased region" description="Basic and acidic residues" evidence="1">
    <location>
        <begin position="73"/>
        <end position="86"/>
    </location>
</feature>
<evidence type="ECO:0000313" key="2">
    <source>
        <dbReference type="EMBL" id="RDG36437.1"/>
    </source>
</evidence>
<gene>
    <name evidence="2" type="ORF">DVH02_20110</name>
</gene>
<feature type="compositionally biased region" description="Low complexity" evidence="1">
    <location>
        <begin position="44"/>
        <end position="72"/>
    </location>
</feature>
<organism evidence="2 3">
    <name type="scientific">Streptomyces corynorhini</name>
    <dbReference type="NCBI Taxonomy" id="2282652"/>
    <lineage>
        <taxon>Bacteria</taxon>
        <taxon>Bacillati</taxon>
        <taxon>Actinomycetota</taxon>
        <taxon>Actinomycetes</taxon>
        <taxon>Kitasatosporales</taxon>
        <taxon>Streptomycetaceae</taxon>
        <taxon>Streptomyces</taxon>
    </lineage>
</organism>
<evidence type="ECO:0000313" key="3">
    <source>
        <dbReference type="Proteomes" id="UP000253741"/>
    </source>
</evidence>
<reference evidence="2 3" key="1">
    <citation type="submission" date="2018-07" db="EMBL/GenBank/DDBJ databases">
        <title>Streptomyces species from bats.</title>
        <authorList>
            <person name="Dunlap C."/>
        </authorList>
    </citation>
    <scope>NUCLEOTIDE SEQUENCE [LARGE SCALE GENOMIC DNA]</scope>
    <source>
        <strain evidence="2 3">AC230</strain>
    </source>
</reference>